<feature type="transmembrane region" description="Helical" evidence="1">
    <location>
        <begin position="211"/>
        <end position="230"/>
    </location>
</feature>
<feature type="transmembrane region" description="Helical" evidence="1">
    <location>
        <begin position="97"/>
        <end position="120"/>
    </location>
</feature>
<evidence type="ECO:0000256" key="1">
    <source>
        <dbReference type="SAM" id="Phobius"/>
    </source>
</evidence>
<sequence>MVNTGIQRTDQRKSALIAGISLIIMTLASFFSYGFVHASLVVQGDASATFHHIMSSSTLFKAEILGWVIILTSDIVVAWAFYIFLEPINKSLSLLGAWFRLTYTAILGIAILNLIFVLLLSRHTNDLSSFKIEQTQSLMMLFLEAFESIWSIGLIVFGGHLLIVGYVAIKSNGIPKIISILLVIAGVGYMLNHLCSAFLPQYDGVITVLKFVFTVPMIVGELGFGLWLLFKGGKVPITA</sequence>
<feature type="transmembrane region" description="Helical" evidence="1">
    <location>
        <begin position="15"/>
        <end position="36"/>
    </location>
</feature>
<evidence type="ECO:0000313" key="2">
    <source>
        <dbReference type="EMBL" id="OPA79111.1"/>
    </source>
</evidence>
<dbReference type="EMBL" id="MSZX01000003">
    <property type="protein sequence ID" value="OPA79111.1"/>
    <property type="molecule type" value="Genomic_DNA"/>
</dbReference>
<keyword evidence="1" id="KW-0472">Membrane</keyword>
<dbReference type="Proteomes" id="UP000190188">
    <property type="component" value="Unassembled WGS sequence"/>
</dbReference>
<dbReference type="AlphaFoldDB" id="A0A1T2XGU1"/>
<accession>A0A1T2XGU1</accession>
<keyword evidence="1" id="KW-1133">Transmembrane helix</keyword>
<feature type="transmembrane region" description="Helical" evidence="1">
    <location>
        <begin position="64"/>
        <end position="85"/>
    </location>
</feature>
<comment type="caution">
    <text evidence="2">The sequence shown here is derived from an EMBL/GenBank/DDBJ whole genome shotgun (WGS) entry which is preliminary data.</text>
</comment>
<dbReference type="OrthoDB" id="7060422at2"/>
<reference evidence="2 3" key="1">
    <citation type="submission" date="2017-01" db="EMBL/GenBank/DDBJ databases">
        <title>Genome analysis of Paenibacillus selenitrireducens ES3-24.</title>
        <authorList>
            <person name="Xu D."/>
            <person name="Yao R."/>
            <person name="Zheng S."/>
        </authorList>
    </citation>
    <scope>NUCLEOTIDE SEQUENCE [LARGE SCALE GENOMIC DNA]</scope>
    <source>
        <strain evidence="2 3">ES3-24</strain>
    </source>
</reference>
<gene>
    <name evidence="2" type="ORF">BVG16_08400</name>
</gene>
<feature type="transmembrane region" description="Helical" evidence="1">
    <location>
        <begin position="148"/>
        <end position="168"/>
    </location>
</feature>
<feature type="transmembrane region" description="Helical" evidence="1">
    <location>
        <begin position="180"/>
        <end position="199"/>
    </location>
</feature>
<evidence type="ECO:0000313" key="3">
    <source>
        <dbReference type="Proteomes" id="UP000190188"/>
    </source>
</evidence>
<keyword evidence="3" id="KW-1185">Reference proteome</keyword>
<dbReference type="InterPro" id="IPR025495">
    <property type="entry name" value="DUF4386"/>
</dbReference>
<protein>
    <recommendedName>
        <fullName evidence="4">DUF4386 domain-containing protein</fullName>
    </recommendedName>
</protein>
<proteinExistence type="predicted"/>
<dbReference type="RefSeq" id="WP_078498111.1">
    <property type="nucleotide sequence ID" value="NZ_MSZX01000003.1"/>
</dbReference>
<dbReference type="Pfam" id="PF14329">
    <property type="entry name" value="DUF4386"/>
    <property type="match status" value="1"/>
</dbReference>
<name>A0A1T2XGU1_9BACL</name>
<keyword evidence="1" id="KW-0812">Transmembrane</keyword>
<evidence type="ECO:0008006" key="4">
    <source>
        <dbReference type="Google" id="ProtNLM"/>
    </source>
</evidence>
<organism evidence="2 3">
    <name type="scientific">Paenibacillus selenitireducens</name>
    <dbReference type="NCBI Taxonomy" id="1324314"/>
    <lineage>
        <taxon>Bacteria</taxon>
        <taxon>Bacillati</taxon>
        <taxon>Bacillota</taxon>
        <taxon>Bacilli</taxon>
        <taxon>Bacillales</taxon>
        <taxon>Paenibacillaceae</taxon>
        <taxon>Paenibacillus</taxon>
    </lineage>
</organism>